<feature type="signal peptide" evidence="1">
    <location>
        <begin position="1"/>
        <end position="20"/>
    </location>
</feature>
<dbReference type="AlphaFoldDB" id="A0A2H1GLS2"/>
<dbReference type="Proteomes" id="UP000245764">
    <property type="component" value="Chromosome 6"/>
</dbReference>
<dbReference type="EMBL" id="LT854258">
    <property type="protein sequence ID" value="SMR54468.1"/>
    <property type="molecule type" value="Genomic_DNA"/>
</dbReference>
<accession>A0A2H1GLS2</accession>
<organism evidence="2 3">
    <name type="scientific">Zymoseptoria tritici ST99CH_1E4</name>
    <dbReference type="NCBI Taxonomy" id="1276532"/>
    <lineage>
        <taxon>Eukaryota</taxon>
        <taxon>Fungi</taxon>
        <taxon>Dikarya</taxon>
        <taxon>Ascomycota</taxon>
        <taxon>Pezizomycotina</taxon>
        <taxon>Dothideomycetes</taxon>
        <taxon>Dothideomycetidae</taxon>
        <taxon>Mycosphaerellales</taxon>
        <taxon>Mycosphaerellaceae</taxon>
        <taxon>Zymoseptoria</taxon>
    </lineage>
</organism>
<evidence type="ECO:0000256" key="1">
    <source>
        <dbReference type="SAM" id="SignalP"/>
    </source>
</evidence>
<gene>
    <name evidence="2" type="ORF">ZT1E4_G7115</name>
</gene>
<protein>
    <submittedName>
        <fullName evidence="2">Uncharacterized protein</fullName>
    </submittedName>
</protein>
<feature type="chain" id="PRO_5013957399" evidence="1">
    <location>
        <begin position="21"/>
        <end position="91"/>
    </location>
</feature>
<reference evidence="3" key="1">
    <citation type="submission" date="2017-05" db="EMBL/GenBank/DDBJ databases">
        <authorList>
            <person name="Song R."/>
            <person name="Chenine A.L."/>
            <person name="Ruprecht R.M."/>
        </authorList>
    </citation>
    <scope>NUCLEOTIDE SEQUENCE [LARGE SCALE GENOMIC DNA]</scope>
</reference>
<evidence type="ECO:0000313" key="2">
    <source>
        <dbReference type="EMBL" id="SMR54468.1"/>
    </source>
</evidence>
<keyword evidence="1" id="KW-0732">Signal</keyword>
<sequence>MQLSTFATLVFAIMATLAAADPVAIPKADPVAAAAPRRPTKCPHFGIDNYLEPIATAKRVANDNYAADQIPNMTNVTRFYLPDYFRATYTH</sequence>
<proteinExistence type="predicted"/>
<name>A0A2H1GLS2_ZYMTR</name>
<evidence type="ECO:0000313" key="3">
    <source>
        <dbReference type="Proteomes" id="UP000245764"/>
    </source>
</evidence>